<comment type="similarity">
    <text evidence="2">Belongs to the MoaD family.</text>
</comment>
<dbReference type="InterPro" id="IPR044672">
    <property type="entry name" value="MOCS2A"/>
</dbReference>
<dbReference type="EMBL" id="JBHUMM010000002">
    <property type="protein sequence ID" value="MFD2670328.1"/>
    <property type="molecule type" value="Genomic_DNA"/>
</dbReference>
<dbReference type="PANTHER" id="PTHR33359:SF1">
    <property type="entry name" value="MOLYBDOPTERIN SYNTHASE SULFUR CARRIER SUBUNIT"/>
    <property type="match status" value="1"/>
</dbReference>
<dbReference type="InterPro" id="IPR003749">
    <property type="entry name" value="ThiS/MoaD-like"/>
</dbReference>
<dbReference type="PANTHER" id="PTHR33359">
    <property type="entry name" value="MOLYBDOPTERIN SYNTHASE SULFUR CARRIER SUBUNIT"/>
    <property type="match status" value="1"/>
</dbReference>
<dbReference type="Gene3D" id="3.10.20.30">
    <property type="match status" value="1"/>
</dbReference>
<protein>
    <recommendedName>
        <fullName evidence="3">Molybdopterin synthase sulfur carrier subunit</fullName>
    </recommendedName>
</protein>
<sequence length="79" mass="8661">MVKVLLFAAIAEKTGRREWCPELGQGTVGQVVEQLVMRFPQIRDEIGTCLFAKNERVVDQDDEVGHGDVLAILPPVNGG</sequence>
<dbReference type="Pfam" id="PF02597">
    <property type="entry name" value="ThiS"/>
    <property type="match status" value="1"/>
</dbReference>
<keyword evidence="5" id="KW-1185">Reference proteome</keyword>
<keyword evidence="1" id="KW-0547">Nucleotide-binding</keyword>
<evidence type="ECO:0000313" key="4">
    <source>
        <dbReference type="EMBL" id="MFD2670328.1"/>
    </source>
</evidence>
<dbReference type="CDD" id="cd00754">
    <property type="entry name" value="Ubl_MoaD"/>
    <property type="match status" value="1"/>
</dbReference>
<evidence type="ECO:0000256" key="1">
    <source>
        <dbReference type="ARBA" id="ARBA00022741"/>
    </source>
</evidence>
<evidence type="ECO:0000313" key="5">
    <source>
        <dbReference type="Proteomes" id="UP001597497"/>
    </source>
</evidence>
<gene>
    <name evidence="4" type="ORF">ACFSUC_01750</name>
</gene>
<accession>A0ABW5R5N4</accession>
<dbReference type="InterPro" id="IPR012675">
    <property type="entry name" value="Beta-grasp_dom_sf"/>
</dbReference>
<dbReference type="SUPFAM" id="SSF54285">
    <property type="entry name" value="MoaD/ThiS"/>
    <property type="match status" value="1"/>
</dbReference>
<dbReference type="InterPro" id="IPR016155">
    <property type="entry name" value="Mopterin_synth/thiamin_S_b"/>
</dbReference>
<evidence type="ECO:0000256" key="3">
    <source>
        <dbReference type="ARBA" id="ARBA00024247"/>
    </source>
</evidence>
<comment type="caution">
    <text evidence="4">The sequence shown here is derived from an EMBL/GenBank/DDBJ whole genome shotgun (WGS) entry which is preliminary data.</text>
</comment>
<organism evidence="4 5">
    <name type="scientific">Marinicrinis sediminis</name>
    <dbReference type="NCBI Taxonomy" id="1652465"/>
    <lineage>
        <taxon>Bacteria</taxon>
        <taxon>Bacillati</taxon>
        <taxon>Bacillota</taxon>
        <taxon>Bacilli</taxon>
        <taxon>Bacillales</taxon>
        <taxon>Paenibacillaceae</taxon>
    </lineage>
</organism>
<evidence type="ECO:0000256" key="2">
    <source>
        <dbReference type="ARBA" id="ARBA00024200"/>
    </source>
</evidence>
<proteinExistence type="inferred from homology"/>
<name>A0ABW5R5N4_9BACL</name>
<reference evidence="5" key="1">
    <citation type="journal article" date="2019" name="Int. J. Syst. Evol. Microbiol.">
        <title>The Global Catalogue of Microorganisms (GCM) 10K type strain sequencing project: providing services to taxonomists for standard genome sequencing and annotation.</title>
        <authorList>
            <consortium name="The Broad Institute Genomics Platform"/>
            <consortium name="The Broad Institute Genome Sequencing Center for Infectious Disease"/>
            <person name="Wu L."/>
            <person name="Ma J."/>
        </authorList>
    </citation>
    <scope>NUCLEOTIDE SEQUENCE [LARGE SCALE GENOMIC DNA]</scope>
    <source>
        <strain evidence="5">KCTC 33676</strain>
    </source>
</reference>
<dbReference type="RefSeq" id="WP_379927689.1">
    <property type="nucleotide sequence ID" value="NZ_JBHUMM010000002.1"/>
</dbReference>
<dbReference type="Proteomes" id="UP001597497">
    <property type="component" value="Unassembled WGS sequence"/>
</dbReference>